<proteinExistence type="predicted"/>
<feature type="domain" description="Proline-rich AKT1 substrate 1 N-terminal" evidence="2">
    <location>
        <begin position="10"/>
        <end position="75"/>
    </location>
</feature>
<evidence type="ECO:0000313" key="3">
    <source>
        <dbReference type="Ensembl" id="ENSMUNP00000024044.1"/>
    </source>
</evidence>
<evidence type="ECO:0000256" key="1">
    <source>
        <dbReference type="SAM" id="MobiDB-lite"/>
    </source>
</evidence>
<dbReference type="PANTHER" id="PTHR21844">
    <property type="entry name" value="AKT1 SUBSTRATE 1 PROTEIN"/>
    <property type="match status" value="1"/>
</dbReference>
<dbReference type="GO" id="GO:0048011">
    <property type="term" value="P:neurotrophin TRK receptor signaling pathway"/>
    <property type="evidence" value="ECO:0007669"/>
    <property type="project" value="InterPro"/>
</dbReference>
<protein>
    <recommendedName>
        <fullName evidence="2">Proline-rich AKT1 substrate 1 N-terminal domain-containing protein</fullName>
    </recommendedName>
</protein>
<feature type="region of interest" description="Disordered" evidence="1">
    <location>
        <begin position="260"/>
        <end position="281"/>
    </location>
</feature>
<reference evidence="3" key="1">
    <citation type="submission" date="2020-03" db="EMBL/GenBank/DDBJ databases">
        <title>Melopsittacus undulatus (budgerigar) genome, bMelUnd1, maternal haplotype with Z.</title>
        <authorList>
            <person name="Gedman G."/>
            <person name="Mountcastle J."/>
            <person name="Haase B."/>
            <person name="Formenti G."/>
            <person name="Wright T."/>
            <person name="Apodaca J."/>
            <person name="Pelan S."/>
            <person name="Chow W."/>
            <person name="Rhie A."/>
            <person name="Howe K."/>
            <person name="Fedrigo O."/>
            <person name="Jarvis E.D."/>
        </authorList>
    </citation>
    <scope>NUCLEOTIDE SEQUENCE [LARGE SCALE GENOMIC DNA]</scope>
</reference>
<dbReference type="Proteomes" id="UP000694405">
    <property type="component" value="Chromosome 27"/>
</dbReference>
<dbReference type="InterPro" id="IPR055192">
    <property type="entry name" value="PRAS_NT"/>
</dbReference>
<dbReference type="Pfam" id="PF22911">
    <property type="entry name" value="PRAS_NT"/>
    <property type="match status" value="1"/>
</dbReference>
<dbReference type="PANTHER" id="PTHR21844:SF2">
    <property type="entry name" value="PROLINE-RICH AKT1 SUBSTRATE 1"/>
    <property type="match status" value="1"/>
</dbReference>
<dbReference type="GO" id="GO:0005737">
    <property type="term" value="C:cytoplasm"/>
    <property type="evidence" value="ECO:0007669"/>
    <property type="project" value="TreeGrafter"/>
</dbReference>
<organism evidence="3 4">
    <name type="scientific">Melopsittacus undulatus</name>
    <name type="common">Budgerigar</name>
    <name type="synonym">Psittacus undulatus</name>
    <dbReference type="NCBI Taxonomy" id="13146"/>
    <lineage>
        <taxon>Eukaryota</taxon>
        <taxon>Metazoa</taxon>
        <taxon>Chordata</taxon>
        <taxon>Craniata</taxon>
        <taxon>Vertebrata</taxon>
        <taxon>Euteleostomi</taxon>
        <taxon>Archelosauria</taxon>
        <taxon>Archosauria</taxon>
        <taxon>Dinosauria</taxon>
        <taxon>Saurischia</taxon>
        <taxon>Theropoda</taxon>
        <taxon>Coelurosauria</taxon>
        <taxon>Aves</taxon>
        <taxon>Neognathae</taxon>
        <taxon>Neoaves</taxon>
        <taxon>Telluraves</taxon>
        <taxon>Australaves</taxon>
        <taxon>Psittaciformes</taxon>
        <taxon>Psittaculidae</taxon>
        <taxon>Melopsittacus</taxon>
    </lineage>
</organism>
<name>A0A8V5GX66_MELUD</name>
<dbReference type="Pfam" id="PF15798">
    <property type="entry name" value="PRAS"/>
    <property type="match status" value="1"/>
</dbReference>
<reference evidence="3" key="2">
    <citation type="submission" date="2025-08" db="UniProtKB">
        <authorList>
            <consortium name="Ensembl"/>
        </authorList>
    </citation>
    <scope>IDENTIFICATION</scope>
</reference>
<gene>
    <name evidence="3" type="primary">LOC117437748</name>
</gene>
<sequence>MWAAAMGEGHRERWAALVAAAEGYRLATGAEVVLLTAWAGRGPAAGRGYAHHGHGPLGQAARRFLPDIAAAHRALATPPAAQATPTARTEATPPARTEATPPAAQATPPALAEATPLSQATPPALAEATPPAVAVVTPPGSSPRPRSPSPLLLRGWGGGRGALSDATGLFLMDEDPEEEPEPDSDPESPDEGSPTEEPLTPPPPHGAPLYARSLPVSVPSWALRPPPGPRPPHTEGGAHKASPDLERIAASMRALVLRGGGDGTEMFGDLPRPPLLAGDPQ</sequence>
<evidence type="ECO:0000313" key="4">
    <source>
        <dbReference type="Proteomes" id="UP000694405"/>
    </source>
</evidence>
<feature type="compositionally biased region" description="Basic and acidic residues" evidence="1">
    <location>
        <begin position="232"/>
        <end position="247"/>
    </location>
</feature>
<feature type="region of interest" description="Disordered" evidence="1">
    <location>
        <begin position="76"/>
        <end position="247"/>
    </location>
</feature>
<evidence type="ECO:0000259" key="2">
    <source>
        <dbReference type="Pfam" id="PF22911"/>
    </source>
</evidence>
<accession>A0A8V5GX66</accession>
<dbReference type="AlphaFoldDB" id="A0A8V5GX66"/>
<feature type="compositionally biased region" description="Low complexity" evidence="1">
    <location>
        <begin position="76"/>
        <end position="139"/>
    </location>
</feature>
<dbReference type="GO" id="GO:0032007">
    <property type="term" value="P:negative regulation of TOR signaling"/>
    <property type="evidence" value="ECO:0007669"/>
    <property type="project" value="InterPro"/>
</dbReference>
<feature type="compositionally biased region" description="Acidic residues" evidence="1">
    <location>
        <begin position="172"/>
        <end position="194"/>
    </location>
</feature>
<keyword evidence="4" id="KW-1185">Reference proteome</keyword>
<reference evidence="3" key="3">
    <citation type="submission" date="2025-09" db="UniProtKB">
        <authorList>
            <consortium name="Ensembl"/>
        </authorList>
    </citation>
    <scope>IDENTIFICATION</scope>
</reference>
<dbReference type="Ensembl" id="ENSMUNT00000029011.1">
    <property type="protein sequence ID" value="ENSMUNP00000024044.1"/>
    <property type="gene ID" value="ENSMUNG00000019528.1"/>
</dbReference>
<dbReference type="InterPro" id="IPR026682">
    <property type="entry name" value="AKT1S1"/>
</dbReference>